<gene>
    <name evidence="7" type="ORF">SMF913_12598</name>
</gene>
<keyword evidence="3" id="KW-0731">Sigma factor</keyword>
<dbReference type="InterPro" id="IPR013249">
    <property type="entry name" value="RNA_pol_sigma70_r4_t2"/>
</dbReference>
<evidence type="ECO:0000313" key="7">
    <source>
        <dbReference type="EMBL" id="PNG96573.1"/>
    </source>
</evidence>
<organism evidence="7 8">
    <name type="scientific">Streptomyces malaysiensis</name>
    <dbReference type="NCBI Taxonomy" id="92644"/>
    <lineage>
        <taxon>Bacteria</taxon>
        <taxon>Bacillati</taxon>
        <taxon>Actinomycetota</taxon>
        <taxon>Actinomycetes</taxon>
        <taxon>Kitasatosporales</taxon>
        <taxon>Streptomycetaceae</taxon>
        <taxon>Streptomyces</taxon>
        <taxon>Streptomyces violaceusniger group</taxon>
    </lineage>
</organism>
<dbReference type="InterPro" id="IPR036388">
    <property type="entry name" value="WH-like_DNA-bd_sf"/>
</dbReference>
<dbReference type="Proteomes" id="UP000236520">
    <property type="component" value="Unassembled WGS sequence"/>
</dbReference>
<sequence length="245" mass="27602">MPKRKPSAHFAKQAQEAYELSLSGLSYRQIAEEMGVSLATVQRRLELYIKERVHPKADEYRARQIDSLHMYLRHLRKPIESGDPKAIANAVRIQERIAKLLGLDSATAFKVEVQEVDPFRDRHGTLTILGQLLDRNGGDGSEYHKQAAELEQARAEGKPLPPRKKRPLADWVKDGGPMPGTRSAPATPKTVDEFASETDARAHDFEEFDIEDLAPPIPQPAPKRPRRGKPIPNPAHRFLRDSDDD</sequence>
<evidence type="ECO:0000256" key="3">
    <source>
        <dbReference type="ARBA" id="ARBA00023082"/>
    </source>
</evidence>
<dbReference type="EMBL" id="LJIW01000001">
    <property type="protein sequence ID" value="PNG96573.1"/>
    <property type="molecule type" value="Genomic_DNA"/>
</dbReference>
<dbReference type="AlphaFoldDB" id="A0A2J7Z8G8"/>
<evidence type="ECO:0000259" key="6">
    <source>
        <dbReference type="Pfam" id="PF08281"/>
    </source>
</evidence>
<dbReference type="Gene3D" id="1.10.10.10">
    <property type="entry name" value="Winged helix-like DNA-binding domain superfamily/Winged helix DNA-binding domain"/>
    <property type="match status" value="1"/>
</dbReference>
<feature type="domain" description="RNA polymerase sigma factor 70 region 4 type 2" evidence="6">
    <location>
        <begin position="13"/>
        <end position="45"/>
    </location>
</feature>
<comment type="similarity">
    <text evidence="1">Belongs to the sigma-70 factor family. ECF subfamily.</text>
</comment>
<keyword evidence="4" id="KW-0804">Transcription</keyword>
<evidence type="ECO:0000256" key="4">
    <source>
        <dbReference type="ARBA" id="ARBA00023163"/>
    </source>
</evidence>
<protein>
    <recommendedName>
        <fullName evidence="6">RNA polymerase sigma factor 70 region 4 type 2 domain-containing protein</fullName>
    </recommendedName>
</protein>
<accession>A0A2J7Z8G8</accession>
<dbReference type="GO" id="GO:0006352">
    <property type="term" value="P:DNA-templated transcription initiation"/>
    <property type="evidence" value="ECO:0007669"/>
    <property type="project" value="InterPro"/>
</dbReference>
<dbReference type="GO" id="GO:0003677">
    <property type="term" value="F:DNA binding"/>
    <property type="evidence" value="ECO:0007669"/>
    <property type="project" value="InterPro"/>
</dbReference>
<dbReference type="GO" id="GO:0016987">
    <property type="term" value="F:sigma factor activity"/>
    <property type="evidence" value="ECO:0007669"/>
    <property type="project" value="UniProtKB-KW"/>
</dbReference>
<proteinExistence type="inferred from homology"/>
<feature type="region of interest" description="Disordered" evidence="5">
    <location>
        <begin position="154"/>
        <end position="245"/>
    </location>
</feature>
<name>A0A2J7Z8G8_STRMQ</name>
<comment type="caution">
    <text evidence="7">The sequence shown here is derived from an EMBL/GenBank/DDBJ whole genome shotgun (WGS) entry which is preliminary data.</text>
</comment>
<evidence type="ECO:0000313" key="8">
    <source>
        <dbReference type="Proteomes" id="UP000236520"/>
    </source>
</evidence>
<evidence type="ECO:0000256" key="5">
    <source>
        <dbReference type="SAM" id="MobiDB-lite"/>
    </source>
</evidence>
<keyword evidence="8" id="KW-1185">Reference proteome</keyword>
<keyword evidence="2" id="KW-0805">Transcription regulation</keyword>
<dbReference type="RefSeq" id="WP_102934276.1">
    <property type="nucleotide sequence ID" value="NZ_LJIW01000001.1"/>
</dbReference>
<evidence type="ECO:0000256" key="2">
    <source>
        <dbReference type="ARBA" id="ARBA00023015"/>
    </source>
</evidence>
<reference evidence="7 8" key="1">
    <citation type="submission" date="2015-09" db="EMBL/GenBank/DDBJ databases">
        <title>Genome sequence, genome mining and natural product profiling of a biocontrol bacterium Streptomyces malaysiensis F913.</title>
        <authorList>
            <person name="Xu Y."/>
            <person name="Wei J."/>
            <person name="Xie J."/>
            <person name="Li T."/>
            <person name="Zhou Z."/>
        </authorList>
    </citation>
    <scope>NUCLEOTIDE SEQUENCE [LARGE SCALE GENOMIC DNA]</scope>
    <source>
        <strain evidence="7 8">F913</strain>
    </source>
</reference>
<dbReference type="Pfam" id="PF08281">
    <property type="entry name" value="Sigma70_r4_2"/>
    <property type="match status" value="1"/>
</dbReference>
<evidence type="ECO:0000256" key="1">
    <source>
        <dbReference type="ARBA" id="ARBA00010641"/>
    </source>
</evidence>